<dbReference type="InterPro" id="IPR000305">
    <property type="entry name" value="GIY-YIG_endonuc"/>
</dbReference>
<dbReference type="PANTHER" id="PTHR30562">
    <property type="entry name" value="UVRC/OXIDOREDUCTASE"/>
    <property type="match status" value="1"/>
</dbReference>
<organism evidence="11 12">
    <name type="scientific">Neokomagataea tanensis</name>
    <dbReference type="NCBI Taxonomy" id="661191"/>
    <lineage>
        <taxon>Bacteria</taxon>
        <taxon>Pseudomonadati</taxon>
        <taxon>Pseudomonadota</taxon>
        <taxon>Alphaproteobacteria</taxon>
        <taxon>Acetobacterales</taxon>
        <taxon>Acetobacteraceae</taxon>
        <taxon>Neokomagataea</taxon>
    </lineage>
</organism>
<dbReference type="EMBL" id="CP032485">
    <property type="protein sequence ID" value="QDH25601.1"/>
    <property type="molecule type" value="Genomic_DNA"/>
</dbReference>
<keyword evidence="5 7" id="KW-0234">DNA repair</keyword>
<evidence type="ECO:0000259" key="10">
    <source>
        <dbReference type="PROSITE" id="PS50165"/>
    </source>
</evidence>
<dbReference type="KEGG" id="ntn:D5366_10665"/>
<dbReference type="OrthoDB" id="9804933at2"/>
<keyword evidence="2 7" id="KW-0227">DNA damage</keyword>
<dbReference type="InterPro" id="IPR047296">
    <property type="entry name" value="GIY-YIG_UvrC_Cho"/>
</dbReference>
<keyword evidence="1 7" id="KW-0963">Cytoplasm</keyword>
<dbReference type="SUPFAM" id="SSF46600">
    <property type="entry name" value="C-terminal UvrC-binding domain of UvrB"/>
    <property type="match status" value="1"/>
</dbReference>
<comment type="subcellular location">
    <subcellularLocation>
        <location evidence="7">Cytoplasm</location>
    </subcellularLocation>
</comment>
<comment type="subunit">
    <text evidence="7">Interacts with UvrB in an incision complex.</text>
</comment>
<dbReference type="Pfam" id="PF14520">
    <property type="entry name" value="HHH_5"/>
    <property type="match status" value="1"/>
</dbReference>
<comment type="similarity">
    <text evidence="7">Belongs to the UvrC family.</text>
</comment>
<evidence type="ECO:0000256" key="2">
    <source>
        <dbReference type="ARBA" id="ARBA00022763"/>
    </source>
</evidence>
<evidence type="ECO:0000256" key="4">
    <source>
        <dbReference type="ARBA" id="ARBA00022881"/>
    </source>
</evidence>
<feature type="domain" description="GIY-YIG" evidence="9">
    <location>
        <begin position="28"/>
        <end position="106"/>
    </location>
</feature>
<evidence type="ECO:0000313" key="11">
    <source>
        <dbReference type="EMBL" id="QDH25601.1"/>
    </source>
</evidence>
<keyword evidence="3 7" id="KW-0228">DNA excision</keyword>
<dbReference type="Gene3D" id="1.10.150.20">
    <property type="entry name" value="5' to 3' exonuclease, C-terminal subdomain"/>
    <property type="match status" value="1"/>
</dbReference>
<dbReference type="InterPro" id="IPR038476">
    <property type="entry name" value="UvrC_RNase_H_dom_sf"/>
</dbReference>
<dbReference type="NCBIfam" id="NF001824">
    <property type="entry name" value="PRK00558.1-5"/>
    <property type="match status" value="1"/>
</dbReference>
<dbReference type="Pfam" id="PF01541">
    <property type="entry name" value="GIY-YIG"/>
    <property type="match status" value="1"/>
</dbReference>
<dbReference type="RefSeq" id="WP_141493608.1">
    <property type="nucleotide sequence ID" value="NZ_CP032485.1"/>
</dbReference>
<dbReference type="SUPFAM" id="SSF47781">
    <property type="entry name" value="RuvA domain 2-like"/>
    <property type="match status" value="1"/>
</dbReference>
<evidence type="ECO:0000256" key="3">
    <source>
        <dbReference type="ARBA" id="ARBA00022769"/>
    </source>
</evidence>
<dbReference type="GO" id="GO:0009432">
    <property type="term" value="P:SOS response"/>
    <property type="evidence" value="ECO:0007669"/>
    <property type="project" value="UniProtKB-UniRule"/>
</dbReference>
<dbReference type="SMART" id="SM00465">
    <property type="entry name" value="GIYc"/>
    <property type="match status" value="1"/>
</dbReference>
<dbReference type="Proteomes" id="UP000317214">
    <property type="component" value="Chromosome"/>
</dbReference>
<dbReference type="GO" id="GO:0003677">
    <property type="term" value="F:DNA binding"/>
    <property type="evidence" value="ECO:0007669"/>
    <property type="project" value="UniProtKB-UniRule"/>
</dbReference>
<dbReference type="GO" id="GO:0005737">
    <property type="term" value="C:cytoplasm"/>
    <property type="evidence" value="ECO:0007669"/>
    <property type="project" value="UniProtKB-SubCell"/>
</dbReference>
<dbReference type="Gene3D" id="4.10.860.10">
    <property type="entry name" value="UVR domain"/>
    <property type="match status" value="1"/>
</dbReference>
<sequence length="620" mass="69062">MIENTPLETADTPVGVDAIRNALKTIPQNPGVYRMLGSKGEVLYVGKALNLKNRVTSYLRIQQLPERLRRMVSLTSSMEIVITNSEADALLLEANYIKRMKPRFNILLRDDKSLPWLVLTESHDFPQITKQRGKPVKGASYWGPFASAWAVNQTLNLIQRNFLLRTCSDAMLSSRTRPCLLYQIKRCSAPCVDRISAADYAGLVEQARLFLSGKSTELHEQLIAEMEEASASLEFERAASIRDRIRGFTGLQQSGVINPTSLPDTDVVTIWQTAGQSCIQVFFIRGGRNNGNRAFYPSHDPEESESAVLSAFLLQFYENKTPPTSLLINHNLDEQSLVVDALSLTKGQKISITVPQRGQKKDILEHAALNAREALERKLAESAGQKQLLEGVAKIFDLPNTPQRIETYDNSHIMGQAPYGVMVVGGPEGFEKRAYRKYSIKGNVTPGDDFGMMREVMERRFKNHQSASPESLPDLLLIDGGQGQFNAVRDILSALGVNVPIAAMAKGPDRDAGREWFFTQHKAPFQLPERDPVLYYLQRLRDEAHRFAITTHRTGRSKKLKSSALDSIPNIGPARKKLLLNHFGSSKGVQQASLDTLLAVPGINHSMAETIYGHFHPEGS</sequence>
<dbReference type="Pfam" id="PF08459">
    <property type="entry name" value="UvrC_RNaseH_dom"/>
    <property type="match status" value="1"/>
</dbReference>
<dbReference type="PROSITE" id="PS50151">
    <property type="entry name" value="UVR"/>
    <property type="match status" value="1"/>
</dbReference>
<dbReference type="InterPro" id="IPR001162">
    <property type="entry name" value="UvrC_RNase_H_dom"/>
</dbReference>
<dbReference type="Pfam" id="PF22920">
    <property type="entry name" value="UvrC_RNaseH"/>
    <property type="match status" value="1"/>
</dbReference>
<evidence type="ECO:0000256" key="7">
    <source>
        <dbReference type="HAMAP-Rule" id="MF_00203"/>
    </source>
</evidence>
<dbReference type="InterPro" id="IPR035901">
    <property type="entry name" value="GIY-YIG_endonuc_sf"/>
</dbReference>
<protein>
    <recommendedName>
        <fullName evidence="7">UvrABC system protein C</fullName>
        <shortName evidence="7">Protein UvrC</shortName>
    </recommendedName>
    <alternativeName>
        <fullName evidence="7">Excinuclease ABC subunit C</fullName>
    </alternativeName>
</protein>
<evidence type="ECO:0000259" key="9">
    <source>
        <dbReference type="PROSITE" id="PS50164"/>
    </source>
</evidence>
<keyword evidence="6 7" id="KW-0742">SOS response</keyword>
<dbReference type="Gene3D" id="3.30.420.340">
    <property type="entry name" value="UvrC, RNAse H endonuclease domain"/>
    <property type="match status" value="1"/>
</dbReference>
<keyword evidence="4 7" id="KW-0267">Excision nuclease</keyword>
<evidence type="ECO:0000259" key="8">
    <source>
        <dbReference type="PROSITE" id="PS50151"/>
    </source>
</evidence>
<evidence type="ECO:0000256" key="5">
    <source>
        <dbReference type="ARBA" id="ARBA00023204"/>
    </source>
</evidence>
<feature type="domain" description="UVR" evidence="8">
    <location>
        <begin position="216"/>
        <end position="251"/>
    </location>
</feature>
<name>A0A4Y6VAK8_9PROT</name>
<dbReference type="Pfam" id="PF02151">
    <property type="entry name" value="UVR"/>
    <property type="match status" value="1"/>
</dbReference>
<dbReference type="FunFam" id="3.40.1440.10:FF:000001">
    <property type="entry name" value="UvrABC system protein C"/>
    <property type="match status" value="1"/>
</dbReference>
<dbReference type="Gene3D" id="3.40.1440.10">
    <property type="entry name" value="GIY-YIG endonuclease"/>
    <property type="match status" value="1"/>
</dbReference>
<dbReference type="PANTHER" id="PTHR30562:SF1">
    <property type="entry name" value="UVRABC SYSTEM PROTEIN C"/>
    <property type="match status" value="1"/>
</dbReference>
<comment type="function">
    <text evidence="7">The UvrABC repair system catalyzes the recognition and processing of DNA lesions. UvrC both incises the 5' and 3' sides of the lesion. The N-terminal half is responsible for the 3' incision and the C-terminal half is responsible for the 5' incision.</text>
</comment>
<dbReference type="GO" id="GO:0009381">
    <property type="term" value="F:excinuclease ABC activity"/>
    <property type="evidence" value="ECO:0007669"/>
    <property type="project" value="UniProtKB-UniRule"/>
</dbReference>
<dbReference type="InterPro" id="IPR004791">
    <property type="entry name" value="UvrC"/>
</dbReference>
<dbReference type="InterPro" id="IPR050066">
    <property type="entry name" value="UvrABC_protein_C"/>
</dbReference>
<reference evidence="11 12" key="1">
    <citation type="submission" date="2018-09" db="EMBL/GenBank/DDBJ databases">
        <title>The complete genome sequence of Neokomagataea tanensis NBRC 106556(T).</title>
        <authorList>
            <person name="Chua K.-O."/>
            <person name="See-Too W.-S."/>
            <person name="Hong K.-W."/>
            <person name="Yin W.-F."/>
            <person name="Chan K.-G."/>
        </authorList>
    </citation>
    <scope>NUCLEOTIDE SEQUENCE [LARGE SCALE GENOMIC DNA]</scope>
    <source>
        <strain evidence="12">AH13 \ NBRC 106556</strain>
    </source>
</reference>
<evidence type="ECO:0000256" key="6">
    <source>
        <dbReference type="ARBA" id="ARBA00023236"/>
    </source>
</evidence>
<evidence type="ECO:0000313" key="12">
    <source>
        <dbReference type="Proteomes" id="UP000317214"/>
    </source>
</evidence>
<dbReference type="HAMAP" id="MF_00203">
    <property type="entry name" value="UvrC"/>
    <property type="match status" value="1"/>
</dbReference>
<proteinExistence type="inferred from homology"/>
<dbReference type="InterPro" id="IPR036876">
    <property type="entry name" value="UVR_dom_sf"/>
</dbReference>
<accession>A0A4Y6VAK8</accession>
<dbReference type="NCBIfam" id="TIGR00194">
    <property type="entry name" value="uvrC"/>
    <property type="match status" value="1"/>
</dbReference>
<dbReference type="CDD" id="cd10434">
    <property type="entry name" value="GIY-YIG_UvrC_Cho"/>
    <property type="match status" value="1"/>
</dbReference>
<feature type="domain" description="UvrC family homology region profile" evidence="10">
    <location>
        <begin position="267"/>
        <end position="492"/>
    </location>
</feature>
<dbReference type="InterPro" id="IPR010994">
    <property type="entry name" value="RuvA_2-like"/>
</dbReference>
<keyword evidence="12" id="KW-1185">Reference proteome</keyword>
<dbReference type="SUPFAM" id="SSF82771">
    <property type="entry name" value="GIY-YIG endonuclease"/>
    <property type="match status" value="1"/>
</dbReference>
<dbReference type="PROSITE" id="PS50165">
    <property type="entry name" value="UVRC"/>
    <property type="match status" value="1"/>
</dbReference>
<dbReference type="FunFam" id="3.30.420.340:FF:000001">
    <property type="entry name" value="UvrABC system protein C"/>
    <property type="match status" value="1"/>
</dbReference>
<dbReference type="PROSITE" id="PS50164">
    <property type="entry name" value="GIY_YIG"/>
    <property type="match status" value="1"/>
</dbReference>
<dbReference type="InterPro" id="IPR001943">
    <property type="entry name" value="UVR_dom"/>
</dbReference>
<gene>
    <name evidence="7 11" type="primary">uvrC</name>
    <name evidence="11" type="ORF">D5366_10665</name>
</gene>
<dbReference type="GO" id="GO:0006289">
    <property type="term" value="P:nucleotide-excision repair"/>
    <property type="evidence" value="ECO:0007669"/>
    <property type="project" value="UniProtKB-UniRule"/>
</dbReference>
<dbReference type="GO" id="GO:0009380">
    <property type="term" value="C:excinuclease repair complex"/>
    <property type="evidence" value="ECO:0007669"/>
    <property type="project" value="InterPro"/>
</dbReference>
<dbReference type="AlphaFoldDB" id="A0A4Y6VAK8"/>
<evidence type="ECO:0000256" key="1">
    <source>
        <dbReference type="ARBA" id="ARBA00022490"/>
    </source>
</evidence>